<evidence type="ECO:0000256" key="3">
    <source>
        <dbReference type="ARBA" id="ARBA00022985"/>
    </source>
</evidence>
<evidence type="ECO:0000256" key="1">
    <source>
        <dbReference type="ARBA" id="ARBA00022679"/>
    </source>
</evidence>
<dbReference type="NCBIfam" id="TIGR00466">
    <property type="entry name" value="kdsB"/>
    <property type="match status" value="1"/>
</dbReference>
<dbReference type="GO" id="GO:0008690">
    <property type="term" value="F:3-deoxy-manno-octulosonate cytidylyltransferase activity"/>
    <property type="evidence" value="ECO:0007669"/>
    <property type="project" value="UniProtKB-EC"/>
</dbReference>
<keyword evidence="6" id="KW-1185">Reference proteome</keyword>
<organism evidence="5 6">
    <name type="scientific">Acidovorax facilis</name>
    <dbReference type="NCBI Taxonomy" id="12917"/>
    <lineage>
        <taxon>Bacteria</taxon>
        <taxon>Pseudomonadati</taxon>
        <taxon>Pseudomonadota</taxon>
        <taxon>Betaproteobacteria</taxon>
        <taxon>Burkholderiales</taxon>
        <taxon>Comamonadaceae</taxon>
        <taxon>Acidovorax</taxon>
    </lineage>
</organism>
<comment type="catalytic activity">
    <reaction evidence="4">
        <text>3-deoxy-alpha-D-manno-oct-2-ulosonate + CTP = CMP-3-deoxy-beta-D-manno-octulosonate + diphosphate</text>
        <dbReference type="Rhea" id="RHEA:23448"/>
        <dbReference type="ChEBI" id="CHEBI:33019"/>
        <dbReference type="ChEBI" id="CHEBI:37563"/>
        <dbReference type="ChEBI" id="CHEBI:85986"/>
        <dbReference type="ChEBI" id="CHEBI:85987"/>
        <dbReference type="EC" id="2.7.7.38"/>
    </reaction>
</comment>
<comment type="function">
    <text evidence="4">Activates KDO (a required 8-carbon sugar) for incorporation into bacterial lipopolysaccharide in Gram-negative bacteria.</text>
</comment>
<comment type="subcellular location">
    <subcellularLocation>
        <location evidence="4">Cytoplasm</location>
    </subcellularLocation>
</comment>
<name>A0ABV8DJU1_9BURK</name>
<dbReference type="NCBIfam" id="NF009905">
    <property type="entry name" value="PRK13368.1"/>
    <property type="match status" value="1"/>
</dbReference>
<dbReference type="InterPro" id="IPR004528">
    <property type="entry name" value="KdsB"/>
</dbReference>
<dbReference type="EC" id="2.7.7.38" evidence="4"/>
<sequence length="278" mass="29163">MSAATDPGTPGAPTASCRFTVLIPARMASSRLPDKPLADIAGLPMVVRVAQRATQSAAARVVVAADDPRILQACSAHGVQAILTRADHPSGSDRLAEACTQLGLDGDDVVVNVQGDEPLIDPCLIDAVAALLPTRPEASMGTAAHAIASLADYTNPNVVKVVLDARGLAHYFSRAPIPFARDHMGLAWWQGAAEAAAPGVAALAGFAPLRHVGIYSYRAGFLRQFPALTPAPTEAVEALEQLRALWHGHRIGVHLANAAPGPGVDTPEDLERVRRLFR</sequence>
<gene>
    <name evidence="4 5" type="primary">kdsB</name>
    <name evidence="5" type="ORF">ACFOW3_29455</name>
</gene>
<proteinExistence type="inferred from homology"/>
<dbReference type="RefSeq" id="WP_082437343.1">
    <property type="nucleotide sequence ID" value="NZ_JAMXAX010000035.1"/>
</dbReference>
<evidence type="ECO:0000313" key="5">
    <source>
        <dbReference type="EMBL" id="MFC3938753.1"/>
    </source>
</evidence>
<evidence type="ECO:0000256" key="4">
    <source>
        <dbReference type="HAMAP-Rule" id="MF_00057"/>
    </source>
</evidence>
<protein>
    <recommendedName>
        <fullName evidence="4">3-deoxy-manno-octulosonate cytidylyltransferase</fullName>
        <ecNumber evidence="4">2.7.7.38</ecNumber>
    </recommendedName>
    <alternativeName>
        <fullName evidence="4">CMP-2-keto-3-deoxyoctulosonic acid synthase</fullName>
        <shortName evidence="4">CKS</shortName>
        <shortName evidence="4">CMP-KDO synthase</shortName>
    </alternativeName>
</protein>
<dbReference type="Gene3D" id="3.90.550.10">
    <property type="entry name" value="Spore Coat Polysaccharide Biosynthesis Protein SpsA, Chain A"/>
    <property type="match status" value="1"/>
</dbReference>
<dbReference type="InterPro" id="IPR003329">
    <property type="entry name" value="Cytidylyl_trans"/>
</dbReference>
<dbReference type="EMBL" id="JBHSAJ010000186">
    <property type="protein sequence ID" value="MFC3938753.1"/>
    <property type="molecule type" value="Genomic_DNA"/>
</dbReference>
<dbReference type="NCBIfam" id="NF003952">
    <property type="entry name" value="PRK05450.1-5"/>
    <property type="match status" value="1"/>
</dbReference>
<keyword evidence="2 4" id="KW-0548">Nucleotidyltransferase</keyword>
<comment type="similarity">
    <text evidence="4">Belongs to the KdsB family.</text>
</comment>
<dbReference type="PANTHER" id="PTHR42866">
    <property type="entry name" value="3-DEOXY-MANNO-OCTULOSONATE CYTIDYLYLTRANSFERASE"/>
    <property type="match status" value="1"/>
</dbReference>
<dbReference type="InterPro" id="IPR029044">
    <property type="entry name" value="Nucleotide-diphossugar_trans"/>
</dbReference>
<dbReference type="Proteomes" id="UP001595693">
    <property type="component" value="Unassembled WGS sequence"/>
</dbReference>
<dbReference type="SUPFAM" id="SSF53448">
    <property type="entry name" value="Nucleotide-diphospho-sugar transferases"/>
    <property type="match status" value="1"/>
</dbReference>
<dbReference type="PANTHER" id="PTHR42866:SF2">
    <property type="entry name" value="3-DEOXY-MANNO-OCTULOSONATE CYTIDYLYLTRANSFERASE, MITOCHONDRIAL"/>
    <property type="match status" value="1"/>
</dbReference>
<keyword evidence="4" id="KW-0963">Cytoplasm</keyword>
<dbReference type="HAMAP" id="MF_00057">
    <property type="entry name" value="KdsB"/>
    <property type="match status" value="1"/>
</dbReference>
<dbReference type="CDD" id="cd02517">
    <property type="entry name" value="CMP-KDO-Synthetase"/>
    <property type="match status" value="1"/>
</dbReference>
<evidence type="ECO:0000313" key="6">
    <source>
        <dbReference type="Proteomes" id="UP001595693"/>
    </source>
</evidence>
<evidence type="ECO:0000256" key="2">
    <source>
        <dbReference type="ARBA" id="ARBA00022695"/>
    </source>
</evidence>
<keyword evidence="1 4" id="KW-0808">Transferase</keyword>
<comment type="pathway">
    <text evidence="4">Nucleotide-sugar biosynthesis; CMP-3-deoxy-D-manno-octulosonate biosynthesis; CMP-3-deoxy-D-manno-octulosonate from 3-deoxy-D-manno-octulosonate and CTP: step 1/1.</text>
</comment>
<dbReference type="Pfam" id="PF02348">
    <property type="entry name" value="CTP_transf_3"/>
    <property type="match status" value="1"/>
</dbReference>
<keyword evidence="3 4" id="KW-0448">Lipopolysaccharide biosynthesis</keyword>
<reference evidence="6" key="1">
    <citation type="journal article" date="2019" name="Int. J. Syst. Evol. Microbiol.">
        <title>The Global Catalogue of Microorganisms (GCM) 10K type strain sequencing project: providing services to taxonomists for standard genome sequencing and annotation.</title>
        <authorList>
            <consortium name="The Broad Institute Genomics Platform"/>
            <consortium name="The Broad Institute Genome Sequencing Center for Infectious Disease"/>
            <person name="Wu L."/>
            <person name="Ma J."/>
        </authorList>
    </citation>
    <scope>NUCLEOTIDE SEQUENCE [LARGE SCALE GENOMIC DNA]</scope>
    <source>
        <strain evidence="6">CCUG 2113</strain>
    </source>
</reference>
<accession>A0ABV8DJU1</accession>
<comment type="caution">
    <text evidence="5">The sequence shown here is derived from an EMBL/GenBank/DDBJ whole genome shotgun (WGS) entry which is preliminary data.</text>
</comment>